<sequence>MNFLKLPVLLPRATKFILKRYASCFQPIVCESTTRPIVVTITGANTGSAKIVALLLKQSPLIDELRLFDYDNGPCGTALDLSHIDTSTKVKPYSGLSMLKEAVEGSKIVVVCGGEATKAAHPEYELFRYNADYVRNIAIYTSEFSPESVLCIATPPITAMVPLASEEYKKAQVYDSRKIIGVTTLSMIRANTFIAAHGGQHPERIMCPTIGGMGYKTTVAVVSQTDIGAKLASPVADVLRNRIANAENHVLQVQYIENAGACCITNGFATARFITSVVKGLLDIFDGFECGFVRQTGEAADFLSYMGSVIKLGCFF</sequence>
<dbReference type="GO" id="GO:0006099">
    <property type="term" value="P:tricarboxylic acid cycle"/>
    <property type="evidence" value="ECO:0007669"/>
    <property type="project" value="UniProtKB-KW"/>
</dbReference>
<accession>A0A8K0DEU8</accession>
<comment type="caution">
    <text evidence="9">The sequence shown here is derived from an EMBL/GenBank/DDBJ whole genome shotgun (WGS) entry which is preliminary data.</text>
</comment>
<evidence type="ECO:0000313" key="10">
    <source>
        <dbReference type="Proteomes" id="UP000801492"/>
    </source>
</evidence>
<dbReference type="Proteomes" id="UP000801492">
    <property type="component" value="Unassembled WGS sequence"/>
</dbReference>
<evidence type="ECO:0000256" key="3">
    <source>
        <dbReference type="ARBA" id="ARBA00022532"/>
    </source>
</evidence>
<evidence type="ECO:0000313" key="9">
    <source>
        <dbReference type="EMBL" id="KAF2904479.1"/>
    </source>
</evidence>
<dbReference type="EC" id="1.1.1.37" evidence="1"/>
<keyword evidence="3" id="KW-0816">Tricarboxylic acid cycle</keyword>
<evidence type="ECO:0000256" key="6">
    <source>
        <dbReference type="RuleBase" id="RU003369"/>
    </source>
</evidence>
<comment type="similarity">
    <text evidence="6">Belongs to the LDH/MDH superfamily.</text>
</comment>
<gene>
    <name evidence="9" type="ORF">ILUMI_01695</name>
</gene>
<dbReference type="InterPro" id="IPR036291">
    <property type="entry name" value="NAD(P)-bd_dom_sf"/>
</dbReference>
<organism evidence="9 10">
    <name type="scientific">Ignelater luminosus</name>
    <name type="common">Cucubano</name>
    <name type="synonym">Pyrophorus luminosus</name>
    <dbReference type="NCBI Taxonomy" id="2038154"/>
    <lineage>
        <taxon>Eukaryota</taxon>
        <taxon>Metazoa</taxon>
        <taxon>Ecdysozoa</taxon>
        <taxon>Arthropoda</taxon>
        <taxon>Hexapoda</taxon>
        <taxon>Insecta</taxon>
        <taxon>Pterygota</taxon>
        <taxon>Neoptera</taxon>
        <taxon>Endopterygota</taxon>
        <taxon>Coleoptera</taxon>
        <taxon>Polyphaga</taxon>
        <taxon>Elateriformia</taxon>
        <taxon>Elateroidea</taxon>
        <taxon>Elateridae</taxon>
        <taxon>Agrypninae</taxon>
        <taxon>Pyrophorini</taxon>
        <taxon>Ignelater</taxon>
    </lineage>
</organism>
<dbReference type="AlphaFoldDB" id="A0A8K0DEU8"/>
<feature type="domain" description="Lactate/malate dehydrogenase N-terminal" evidence="7">
    <location>
        <begin position="39"/>
        <end position="181"/>
    </location>
</feature>
<reference evidence="9" key="1">
    <citation type="submission" date="2019-08" db="EMBL/GenBank/DDBJ databases">
        <title>The genome of the North American firefly Photinus pyralis.</title>
        <authorList>
            <consortium name="Photinus pyralis genome working group"/>
            <person name="Fallon T.R."/>
            <person name="Sander Lower S.E."/>
            <person name="Weng J.-K."/>
        </authorList>
    </citation>
    <scope>NUCLEOTIDE SEQUENCE</scope>
    <source>
        <strain evidence="9">TRF0915ILg1</strain>
        <tissue evidence="9">Whole body</tissue>
    </source>
</reference>
<dbReference type="OrthoDB" id="6626850at2759"/>
<dbReference type="InterPro" id="IPR022383">
    <property type="entry name" value="Lactate/malate_DH_C"/>
</dbReference>
<evidence type="ECO:0000259" key="7">
    <source>
        <dbReference type="Pfam" id="PF00056"/>
    </source>
</evidence>
<dbReference type="EMBL" id="VTPC01000762">
    <property type="protein sequence ID" value="KAF2904479.1"/>
    <property type="molecule type" value="Genomic_DNA"/>
</dbReference>
<keyword evidence="4 6" id="KW-0560">Oxidoreductase</keyword>
<dbReference type="Pfam" id="PF02866">
    <property type="entry name" value="Ldh_1_C"/>
    <property type="match status" value="1"/>
</dbReference>
<evidence type="ECO:0000256" key="4">
    <source>
        <dbReference type="ARBA" id="ARBA00023002"/>
    </source>
</evidence>
<dbReference type="Gene3D" id="3.90.110.10">
    <property type="entry name" value="Lactate dehydrogenase/glycoside hydrolase, family 4, C-terminal"/>
    <property type="match status" value="1"/>
</dbReference>
<proteinExistence type="inferred from homology"/>
<dbReference type="Gene3D" id="3.40.50.720">
    <property type="entry name" value="NAD(P)-binding Rossmann-like Domain"/>
    <property type="match status" value="1"/>
</dbReference>
<dbReference type="GO" id="GO:0005739">
    <property type="term" value="C:mitochondrion"/>
    <property type="evidence" value="ECO:0007669"/>
    <property type="project" value="TreeGrafter"/>
</dbReference>
<evidence type="ECO:0000256" key="2">
    <source>
        <dbReference type="ARBA" id="ARBA00016075"/>
    </source>
</evidence>
<dbReference type="InterPro" id="IPR001236">
    <property type="entry name" value="Lactate/malate_DH_N"/>
</dbReference>
<dbReference type="Pfam" id="PF00056">
    <property type="entry name" value="Ldh_1_N"/>
    <property type="match status" value="1"/>
</dbReference>
<dbReference type="PANTHER" id="PTHR11540:SF16">
    <property type="entry name" value="MALATE DEHYDROGENASE, MITOCHONDRIAL"/>
    <property type="match status" value="1"/>
</dbReference>
<name>A0A8K0DEU8_IGNLU</name>
<evidence type="ECO:0000256" key="5">
    <source>
        <dbReference type="ARBA" id="ARBA00023027"/>
    </source>
</evidence>
<feature type="domain" description="Lactate/malate dehydrogenase C-terminal" evidence="8">
    <location>
        <begin position="183"/>
        <end position="298"/>
    </location>
</feature>
<evidence type="ECO:0000256" key="1">
    <source>
        <dbReference type="ARBA" id="ARBA00012995"/>
    </source>
</evidence>
<dbReference type="InterPro" id="IPR015955">
    <property type="entry name" value="Lactate_DH/Glyco_Ohase_4_C"/>
</dbReference>
<dbReference type="SUPFAM" id="SSF56327">
    <property type="entry name" value="LDH C-terminal domain-like"/>
    <property type="match status" value="1"/>
</dbReference>
<evidence type="ECO:0000259" key="8">
    <source>
        <dbReference type="Pfam" id="PF02866"/>
    </source>
</evidence>
<keyword evidence="5" id="KW-0520">NAD</keyword>
<protein>
    <recommendedName>
        <fullName evidence="2">Malate dehydrogenase, mitochondrial</fullName>
        <ecNumber evidence="1">1.1.1.37</ecNumber>
    </recommendedName>
</protein>
<dbReference type="SUPFAM" id="SSF51735">
    <property type="entry name" value="NAD(P)-binding Rossmann-fold domains"/>
    <property type="match status" value="1"/>
</dbReference>
<dbReference type="GO" id="GO:0030060">
    <property type="term" value="F:L-malate dehydrogenase (NAD+) activity"/>
    <property type="evidence" value="ECO:0007669"/>
    <property type="project" value="UniProtKB-EC"/>
</dbReference>
<dbReference type="PANTHER" id="PTHR11540">
    <property type="entry name" value="MALATE AND LACTATE DEHYDROGENASE"/>
    <property type="match status" value="1"/>
</dbReference>
<keyword evidence="10" id="KW-1185">Reference proteome</keyword>